<proteinExistence type="predicted"/>
<organism evidence="2 3">
    <name type="scientific">Defluviimonas salinarum</name>
    <dbReference type="NCBI Taxonomy" id="2992147"/>
    <lineage>
        <taxon>Bacteria</taxon>
        <taxon>Pseudomonadati</taxon>
        <taxon>Pseudomonadota</taxon>
        <taxon>Alphaproteobacteria</taxon>
        <taxon>Rhodobacterales</taxon>
        <taxon>Paracoccaceae</taxon>
        <taxon>Albidovulum</taxon>
    </lineage>
</organism>
<sequence>MQNFVEKNELTYGFPHFIFSHIAGLLFRICLPEACCAMTTLTDKSRRSDHSGPDYDRPAPRRAPGLKDRMDLQPGDLIIYPFLWSWESEKGIVHASKMRPCVVLLRIDNPDGPSVVILPITTKPAAQWHDRFHVPEDECRRVGMDPSRNASIGLNDYNFEVVATSSCLRHNVPVRAFSAGFVEGLATRFLEVLAERRAFQVVRTPIPAEDDDCMAHMM</sequence>
<dbReference type="EMBL" id="JAPDOG010000011">
    <property type="protein sequence ID" value="MCW3782500.1"/>
    <property type="molecule type" value="Genomic_DNA"/>
</dbReference>
<comment type="caution">
    <text evidence="2">The sequence shown here is derived from an EMBL/GenBank/DDBJ whole genome shotgun (WGS) entry which is preliminary data.</text>
</comment>
<name>A0ABT3J4W1_9RHOB</name>
<evidence type="ECO:0000313" key="2">
    <source>
        <dbReference type="EMBL" id="MCW3782500.1"/>
    </source>
</evidence>
<protein>
    <submittedName>
        <fullName evidence="2">Type II toxin-antitoxin system PemK/MazF family toxin</fullName>
    </submittedName>
</protein>
<feature type="region of interest" description="Disordered" evidence="1">
    <location>
        <begin position="43"/>
        <end position="69"/>
    </location>
</feature>
<reference evidence="2 3" key="1">
    <citation type="submission" date="2022-10" db="EMBL/GenBank/DDBJ databases">
        <title>Defluviimonas sp. CAU 1641 isolated from mud.</title>
        <authorList>
            <person name="Kim W."/>
        </authorList>
    </citation>
    <scope>NUCLEOTIDE SEQUENCE [LARGE SCALE GENOMIC DNA]</scope>
    <source>
        <strain evidence="2 3">CAU 1641</strain>
    </source>
</reference>
<evidence type="ECO:0000313" key="3">
    <source>
        <dbReference type="Proteomes" id="UP001207582"/>
    </source>
</evidence>
<dbReference type="Proteomes" id="UP001207582">
    <property type="component" value="Unassembled WGS sequence"/>
</dbReference>
<keyword evidence="3" id="KW-1185">Reference proteome</keyword>
<evidence type="ECO:0000256" key="1">
    <source>
        <dbReference type="SAM" id="MobiDB-lite"/>
    </source>
</evidence>
<accession>A0ABT3J4W1</accession>
<dbReference type="RefSeq" id="WP_264772233.1">
    <property type="nucleotide sequence ID" value="NZ_JAPDOG010000011.1"/>
</dbReference>
<gene>
    <name evidence="2" type="ORF">OM960_12990</name>
</gene>